<accession>A0A5C3N9Q7</accession>
<evidence type="ECO:0000256" key="1">
    <source>
        <dbReference type="SAM" id="MobiDB-lite"/>
    </source>
</evidence>
<name>A0A5C3N9Q7_9AGAM</name>
<feature type="compositionally biased region" description="Low complexity" evidence="1">
    <location>
        <begin position="175"/>
        <end position="195"/>
    </location>
</feature>
<reference evidence="2 3" key="1">
    <citation type="journal article" date="2019" name="Nat. Ecol. Evol.">
        <title>Megaphylogeny resolves global patterns of mushroom evolution.</title>
        <authorList>
            <person name="Varga T."/>
            <person name="Krizsan K."/>
            <person name="Foldi C."/>
            <person name="Dima B."/>
            <person name="Sanchez-Garcia M."/>
            <person name="Sanchez-Ramirez S."/>
            <person name="Szollosi G.J."/>
            <person name="Szarkandi J.G."/>
            <person name="Papp V."/>
            <person name="Albert L."/>
            <person name="Andreopoulos W."/>
            <person name="Angelini C."/>
            <person name="Antonin V."/>
            <person name="Barry K.W."/>
            <person name="Bougher N.L."/>
            <person name="Buchanan P."/>
            <person name="Buyck B."/>
            <person name="Bense V."/>
            <person name="Catcheside P."/>
            <person name="Chovatia M."/>
            <person name="Cooper J."/>
            <person name="Damon W."/>
            <person name="Desjardin D."/>
            <person name="Finy P."/>
            <person name="Geml J."/>
            <person name="Haridas S."/>
            <person name="Hughes K."/>
            <person name="Justo A."/>
            <person name="Karasinski D."/>
            <person name="Kautmanova I."/>
            <person name="Kiss B."/>
            <person name="Kocsube S."/>
            <person name="Kotiranta H."/>
            <person name="LaButti K.M."/>
            <person name="Lechner B.E."/>
            <person name="Liimatainen K."/>
            <person name="Lipzen A."/>
            <person name="Lukacs Z."/>
            <person name="Mihaltcheva S."/>
            <person name="Morgado L.N."/>
            <person name="Niskanen T."/>
            <person name="Noordeloos M.E."/>
            <person name="Ohm R.A."/>
            <person name="Ortiz-Santana B."/>
            <person name="Ovrebo C."/>
            <person name="Racz N."/>
            <person name="Riley R."/>
            <person name="Savchenko A."/>
            <person name="Shiryaev A."/>
            <person name="Soop K."/>
            <person name="Spirin V."/>
            <person name="Szebenyi C."/>
            <person name="Tomsovsky M."/>
            <person name="Tulloss R.E."/>
            <person name="Uehling J."/>
            <person name="Grigoriev I.V."/>
            <person name="Vagvolgyi C."/>
            <person name="Papp T."/>
            <person name="Martin F.M."/>
            <person name="Miettinen O."/>
            <person name="Hibbett D.S."/>
            <person name="Nagy L.G."/>
        </authorList>
    </citation>
    <scope>NUCLEOTIDE SEQUENCE [LARGE SCALE GENOMIC DNA]</scope>
    <source>
        <strain evidence="2 3">OMC1185</strain>
    </source>
</reference>
<evidence type="ECO:0000313" key="2">
    <source>
        <dbReference type="EMBL" id="TFK54414.1"/>
    </source>
</evidence>
<gene>
    <name evidence="2" type="ORF">OE88DRAFT_1655060</name>
</gene>
<feature type="region of interest" description="Disordered" evidence="1">
    <location>
        <begin position="378"/>
        <end position="557"/>
    </location>
</feature>
<feature type="compositionally biased region" description="Basic and acidic residues" evidence="1">
    <location>
        <begin position="61"/>
        <end position="72"/>
    </location>
</feature>
<feature type="region of interest" description="Disordered" evidence="1">
    <location>
        <begin position="1040"/>
        <end position="1071"/>
    </location>
</feature>
<keyword evidence="3" id="KW-1185">Reference proteome</keyword>
<dbReference type="EMBL" id="ML213506">
    <property type="protein sequence ID" value="TFK54414.1"/>
    <property type="molecule type" value="Genomic_DNA"/>
</dbReference>
<feature type="compositionally biased region" description="Polar residues" evidence="1">
    <location>
        <begin position="1"/>
        <end position="11"/>
    </location>
</feature>
<sequence length="1071" mass="115721">MSKASKTQKGNRTLKPNGKVTDFFHVVPSSSRSPPSSQPLSSQPKAMLKQPQRASQSGLKVKKDNIPPKQDQEVISISSGSHITVSSNSVICLTPSQAMKGKARAMMDGVEIASPRKTRAATVISVSSGSEAPPKRTAPPNSKTLAAKASSQKPQSRTSVKRKKKFDLNEESDSEPSLSVVRVSRSSVQPVSKVVGAPHGKTSSPQRHSDKPSPKKRAKLERELAPPAEEEERVPSSQSDEQELTLPPVASKDPEETKEHIEQWRRETSLIMSQPDHDDGWIDSELADIDVEPAEDDNENLEASVTMRSETEVSALLHAWTPSTSTSALPPATAEPDEIFRPFTSPPTHEFPAFPVTPVAAATGASRAQEIIARIQAEAAALSDSEEEEKQKNKISLDVELPDLSDSSSGDEDHGYFSKNLASRAPTTPKSNTKSSILGAGSPLTPLTTPLGGSSSALTPLASSRPPSPRKGRRSTRLSSKPIPYVLLPSREKPKAKLKPRKKGADPLDAMLKEKTLSERKGLGVAGKDGFKEEMEEWHEDEVDVERDVEESDEDEDDILDDNDRLRLLGEKRGQAVGAILEKDKRMKGKEREGEGEPELAGVEIFEGGVLVDVRDAVERARVSELTLASGEKHPVLKRLQEAVGENDFNAAETLINACICVGLSSSQVSSLLPWLYKTACSPDFGFLSEMCFQSIVNLAPRLSEATALSVVPMMHVAMARLGAKREFMEVAGCDAEQVKRKVVLKARAEILYRMVYIASLLAGARAVPVPEVPDLVFTLVLIGLDSSTVTAESPSTAELRRRVVLAIDAAARLWEMATDSSAPPEQILCDKLITLSGGLTALNKAHLFSLLACGSPLIGRISRFVARTLLISAHNSALSSFAKAKEEKGELDTVPPTQPLAVPRKFNPLPSLKPLIVLLSPPIGSGALFDMSNPDVDYDELGQYVELLSVMLSDVEAYVAEERRSPVLYEDVTASPGSSPRKGGEKPPTVLETVKDLVYSVHGKIVDTRAAHLDRSRTKAALQRLSMRLHFQRLAALKAGPARQGQGPSAAGTVRPRTLKDLWKGGKAPS</sequence>
<feature type="compositionally biased region" description="Polar residues" evidence="1">
    <location>
        <begin position="445"/>
        <end position="462"/>
    </location>
</feature>
<dbReference type="STRING" id="5364.A0A5C3N9Q7"/>
<dbReference type="Proteomes" id="UP000305948">
    <property type="component" value="Unassembled WGS sequence"/>
</dbReference>
<feature type="compositionally biased region" description="Polar residues" evidence="1">
    <location>
        <begin position="139"/>
        <end position="158"/>
    </location>
</feature>
<organism evidence="2 3">
    <name type="scientific">Heliocybe sulcata</name>
    <dbReference type="NCBI Taxonomy" id="5364"/>
    <lineage>
        <taxon>Eukaryota</taxon>
        <taxon>Fungi</taxon>
        <taxon>Dikarya</taxon>
        <taxon>Basidiomycota</taxon>
        <taxon>Agaricomycotina</taxon>
        <taxon>Agaricomycetes</taxon>
        <taxon>Gloeophyllales</taxon>
        <taxon>Gloeophyllaceae</taxon>
        <taxon>Heliocybe</taxon>
    </lineage>
</organism>
<feature type="compositionally biased region" description="Basic and acidic residues" evidence="1">
    <location>
        <begin position="503"/>
        <end position="522"/>
    </location>
</feature>
<dbReference type="OrthoDB" id="5599613at2759"/>
<feature type="region of interest" description="Disordered" evidence="1">
    <location>
        <begin position="109"/>
        <end position="262"/>
    </location>
</feature>
<evidence type="ECO:0000313" key="3">
    <source>
        <dbReference type="Proteomes" id="UP000305948"/>
    </source>
</evidence>
<protein>
    <submittedName>
        <fullName evidence="2">Uncharacterized protein</fullName>
    </submittedName>
</protein>
<feature type="compositionally biased region" description="Low complexity" evidence="1">
    <location>
        <begin position="28"/>
        <end position="44"/>
    </location>
</feature>
<feature type="compositionally biased region" description="Basic and acidic residues" evidence="1">
    <location>
        <begin position="252"/>
        <end position="262"/>
    </location>
</feature>
<dbReference type="AlphaFoldDB" id="A0A5C3N9Q7"/>
<feature type="region of interest" description="Disordered" evidence="1">
    <location>
        <begin position="1"/>
        <end position="75"/>
    </location>
</feature>
<proteinExistence type="predicted"/>
<feature type="region of interest" description="Disordered" evidence="1">
    <location>
        <begin position="322"/>
        <end position="347"/>
    </location>
</feature>
<feature type="compositionally biased region" description="Polar residues" evidence="1">
    <location>
        <begin position="425"/>
        <end position="436"/>
    </location>
</feature>
<feature type="compositionally biased region" description="Acidic residues" evidence="1">
    <location>
        <begin position="534"/>
        <end position="557"/>
    </location>
</feature>